<dbReference type="SUPFAM" id="SSF55874">
    <property type="entry name" value="ATPase domain of HSP90 chaperone/DNA topoisomerase II/histidine kinase"/>
    <property type="match status" value="1"/>
</dbReference>
<dbReference type="PROSITE" id="PS50109">
    <property type="entry name" value="HIS_KIN"/>
    <property type="match status" value="1"/>
</dbReference>
<dbReference type="Gene3D" id="3.30.565.10">
    <property type="entry name" value="Histidine kinase-like ATPase, C-terminal domain"/>
    <property type="match status" value="1"/>
</dbReference>
<keyword evidence="9" id="KW-0067">ATP-binding</keyword>
<evidence type="ECO:0000313" key="12">
    <source>
        <dbReference type="EMBL" id="SNT67855.1"/>
    </source>
</evidence>
<feature type="transmembrane region" description="Helical" evidence="10">
    <location>
        <begin position="170"/>
        <end position="191"/>
    </location>
</feature>
<feature type="transmembrane region" description="Helical" evidence="10">
    <location>
        <begin position="139"/>
        <end position="158"/>
    </location>
</feature>
<keyword evidence="7" id="KW-0547">Nucleotide-binding</keyword>
<gene>
    <name evidence="12" type="ORF">SAMN06297382_0348</name>
</gene>
<feature type="domain" description="Histidine kinase" evidence="11">
    <location>
        <begin position="227"/>
        <end position="446"/>
    </location>
</feature>
<dbReference type="GO" id="GO:0005524">
    <property type="term" value="F:ATP binding"/>
    <property type="evidence" value="ECO:0007669"/>
    <property type="project" value="UniProtKB-KW"/>
</dbReference>
<keyword evidence="10" id="KW-0812">Transmembrane</keyword>
<feature type="transmembrane region" description="Helical" evidence="10">
    <location>
        <begin position="117"/>
        <end position="134"/>
    </location>
</feature>
<keyword evidence="10" id="KW-1133">Transmembrane helix</keyword>
<reference evidence="12 13" key="1">
    <citation type="submission" date="2017-07" db="EMBL/GenBank/DDBJ databases">
        <authorList>
            <person name="Sun Z.S."/>
            <person name="Albrecht U."/>
            <person name="Echele G."/>
            <person name="Lee C.C."/>
        </authorList>
    </citation>
    <scope>NUCLEOTIDE SEQUENCE [LARGE SCALE GENOMIC DNA]</scope>
    <source>
        <strain evidence="12 13">CGMCC 1.12710</strain>
    </source>
</reference>
<dbReference type="Pfam" id="PF25323">
    <property type="entry name" value="6TM_PilS"/>
    <property type="match status" value="1"/>
</dbReference>
<evidence type="ECO:0000256" key="2">
    <source>
        <dbReference type="ARBA" id="ARBA00004651"/>
    </source>
</evidence>
<accession>A0A239PJU3</accession>
<dbReference type="InterPro" id="IPR036890">
    <property type="entry name" value="HATPase_C_sf"/>
</dbReference>
<dbReference type="Gene3D" id="1.10.287.130">
    <property type="match status" value="1"/>
</dbReference>
<name>A0A239PJU3_9PROT</name>
<feature type="transmembrane region" description="Helical" evidence="10">
    <location>
        <begin position="92"/>
        <end position="111"/>
    </location>
</feature>
<organism evidence="12 13">
    <name type="scientific">Amphiplicatus metriothermophilus</name>
    <dbReference type="NCBI Taxonomy" id="1519374"/>
    <lineage>
        <taxon>Bacteria</taxon>
        <taxon>Pseudomonadati</taxon>
        <taxon>Pseudomonadota</taxon>
        <taxon>Alphaproteobacteria</taxon>
        <taxon>Parvularculales</taxon>
        <taxon>Parvularculaceae</taxon>
        <taxon>Amphiplicatus</taxon>
    </lineage>
</organism>
<keyword evidence="6" id="KW-0808">Transferase</keyword>
<dbReference type="EC" id="2.7.13.3" evidence="3"/>
<evidence type="ECO:0000259" key="11">
    <source>
        <dbReference type="PROSITE" id="PS50109"/>
    </source>
</evidence>
<proteinExistence type="predicted"/>
<dbReference type="PANTHER" id="PTHR44936:SF10">
    <property type="entry name" value="SENSOR PROTEIN RSTB"/>
    <property type="match status" value="1"/>
</dbReference>
<dbReference type="InterPro" id="IPR003661">
    <property type="entry name" value="HisK_dim/P_dom"/>
</dbReference>
<dbReference type="GO" id="GO:0005886">
    <property type="term" value="C:plasma membrane"/>
    <property type="evidence" value="ECO:0007669"/>
    <property type="project" value="UniProtKB-SubCell"/>
</dbReference>
<dbReference type="SMART" id="SM00388">
    <property type="entry name" value="HisKA"/>
    <property type="match status" value="1"/>
</dbReference>
<dbReference type="NCBIfam" id="NF033792">
    <property type="entry name" value="ActS_PrrB_HisK"/>
    <property type="match status" value="1"/>
</dbReference>
<dbReference type="AlphaFoldDB" id="A0A239PJU3"/>
<dbReference type="GO" id="GO:0000155">
    <property type="term" value="F:phosphorelay sensor kinase activity"/>
    <property type="evidence" value="ECO:0007669"/>
    <property type="project" value="InterPro"/>
</dbReference>
<comment type="subcellular location">
    <subcellularLocation>
        <location evidence="2">Cell membrane</location>
        <topology evidence="2">Multi-pass membrane protein</topology>
    </subcellularLocation>
</comment>
<dbReference type="Pfam" id="PF02518">
    <property type="entry name" value="HATPase_c"/>
    <property type="match status" value="1"/>
</dbReference>
<evidence type="ECO:0000256" key="4">
    <source>
        <dbReference type="ARBA" id="ARBA00022475"/>
    </source>
</evidence>
<dbReference type="InterPro" id="IPR004358">
    <property type="entry name" value="Sig_transdc_His_kin-like_C"/>
</dbReference>
<evidence type="ECO:0000256" key="1">
    <source>
        <dbReference type="ARBA" id="ARBA00000085"/>
    </source>
</evidence>
<comment type="catalytic activity">
    <reaction evidence="1">
        <text>ATP + protein L-histidine = ADP + protein N-phospho-L-histidine.</text>
        <dbReference type="EC" id="2.7.13.3"/>
    </reaction>
</comment>
<dbReference type="Proteomes" id="UP000198346">
    <property type="component" value="Unassembled WGS sequence"/>
</dbReference>
<dbReference type="SUPFAM" id="SSF47384">
    <property type="entry name" value="Homodimeric domain of signal transducing histidine kinase"/>
    <property type="match status" value="1"/>
</dbReference>
<keyword evidence="13" id="KW-1185">Reference proteome</keyword>
<feature type="transmembrane region" description="Helical" evidence="10">
    <location>
        <begin position="59"/>
        <end position="80"/>
    </location>
</feature>
<dbReference type="InterPro" id="IPR050980">
    <property type="entry name" value="2C_sensor_his_kinase"/>
</dbReference>
<evidence type="ECO:0000256" key="9">
    <source>
        <dbReference type="ARBA" id="ARBA00022840"/>
    </source>
</evidence>
<keyword evidence="4" id="KW-1003">Cell membrane</keyword>
<evidence type="ECO:0000256" key="10">
    <source>
        <dbReference type="SAM" id="Phobius"/>
    </source>
</evidence>
<dbReference type="EMBL" id="FZQA01000001">
    <property type="protein sequence ID" value="SNT67855.1"/>
    <property type="molecule type" value="Genomic_DNA"/>
</dbReference>
<keyword evidence="8 12" id="KW-0418">Kinase</keyword>
<evidence type="ECO:0000256" key="8">
    <source>
        <dbReference type="ARBA" id="ARBA00022777"/>
    </source>
</evidence>
<dbReference type="Pfam" id="PF00512">
    <property type="entry name" value="HisKA"/>
    <property type="match status" value="1"/>
</dbReference>
<keyword evidence="5" id="KW-0597">Phosphoprotein</keyword>
<evidence type="ECO:0000256" key="6">
    <source>
        <dbReference type="ARBA" id="ARBA00022679"/>
    </source>
</evidence>
<dbReference type="PRINTS" id="PR00344">
    <property type="entry name" value="BCTRLSENSOR"/>
</dbReference>
<dbReference type="SMART" id="SM00387">
    <property type="entry name" value="HATPase_c"/>
    <property type="match status" value="1"/>
</dbReference>
<dbReference type="CDD" id="cd00082">
    <property type="entry name" value="HisKA"/>
    <property type="match status" value="1"/>
</dbReference>
<dbReference type="InterPro" id="IPR003594">
    <property type="entry name" value="HATPase_dom"/>
</dbReference>
<dbReference type="RefSeq" id="WP_200815197.1">
    <property type="nucleotide sequence ID" value="NZ_FZQA01000001.1"/>
</dbReference>
<dbReference type="InterPro" id="IPR036097">
    <property type="entry name" value="HisK_dim/P_sf"/>
</dbReference>
<protein>
    <recommendedName>
        <fullName evidence="3">histidine kinase</fullName>
        <ecNumber evidence="3">2.7.13.3</ecNumber>
    </recommendedName>
</protein>
<evidence type="ECO:0000256" key="7">
    <source>
        <dbReference type="ARBA" id="ARBA00022741"/>
    </source>
</evidence>
<keyword evidence="10" id="KW-0472">Membrane</keyword>
<feature type="transmembrane region" description="Helical" evidence="10">
    <location>
        <begin position="34"/>
        <end position="53"/>
    </location>
</feature>
<dbReference type="InterPro" id="IPR005467">
    <property type="entry name" value="His_kinase_dom"/>
</dbReference>
<evidence type="ECO:0000256" key="3">
    <source>
        <dbReference type="ARBA" id="ARBA00012438"/>
    </source>
</evidence>
<dbReference type="InterPro" id="IPR047770">
    <property type="entry name" value="RegB"/>
</dbReference>
<dbReference type="PANTHER" id="PTHR44936">
    <property type="entry name" value="SENSOR PROTEIN CREC"/>
    <property type="match status" value="1"/>
</dbReference>
<evidence type="ECO:0000256" key="5">
    <source>
        <dbReference type="ARBA" id="ARBA00022553"/>
    </source>
</evidence>
<evidence type="ECO:0000313" key="13">
    <source>
        <dbReference type="Proteomes" id="UP000198346"/>
    </source>
</evidence>
<sequence>MNRDGSAVTPHAQADVESALQTLRGPVRLRTLTALRWLAVAGQTAAVLVVHFGFGFPTPLGLCLGVIAASAWLNLFAMFRYTPQRMLSDREAAGYIAFDIAQLCALLYATGGLQNPFAALILAPVTIAASVLPLRLTMFVGGLAIAGVSLLALAHLPLPWRPGEVLTFPRIYIAGVWVALTFAVVFFAAYAHRIAAEAAQMKTALAATQLALAREERLSALGGLAAAAAHELGTPLATIQVTAKEMADELAGQGALEEDAKLLVSQAERCRDILSRLTRRHEGGDAVHDRVAVDALLREAAEPFAEEPGGPAIIYETIGAGPPPVLRRRPEIIYGLRNIVENAAAFACSKILVAARWDDDELRISVHDDGPGFAPEILARLGEPYVSARGRSRSPAGRKAGMGLGFFIAKTLLERTGAKVVFDNLEWRDETGAGGAWVSASWPLDLVAAEKNAGPANR</sequence>